<organism evidence="2 3">
    <name type="scientific">Marixanthomonas spongiae</name>
    <dbReference type="NCBI Taxonomy" id="2174845"/>
    <lineage>
        <taxon>Bacteria</taxon>
        <taxon>Pseudomonadati</taxon>
        <taxon>Bacteroidota</taxon>
        <taxon>Flavobacteriia</taxon>
        <taxon>Flavobacteriales</taxon>
        <taxon>Flavobacteriaceae</taxon>
        <taxon>Marixanthomonas</taxon>
    </lineage>
</organism>
<gene>
    <name evidence="2" type="ORF">DDV96_13085</name>
</gene>
<evidence type="ECO:0000313" key="3">
    <source>
        <dbReference type="Proteomes" id="UP000245962"/>
    </source>
</evidence>
<dbReference type="InterPro" id="IPR035901">
    <property type="entry name" value="GIY-YIG_endonuc_sf"/>
</dbReference>
<dbReference type="InterPro" id="IPR000305">
    <property type="entry name" value="GIY-YIG_endonuc"/>
</dbReference>
<dbReference type="SUPFAM" id="SSF82771">
    <property type="entry name" value="GIY-YIG endonuclease"/>
    <property type="match status" value="1"/>
</dbReference>
<dbReference type="AlphaFoldDB" id="A0A2U0HWV1"/>
<dbReference type="OrthoDB" id="1203060at2"/>
<feature type="domain" description="GIY-YIG" evidence="1">
    <location>
        <begin position="1"/>
        <end position="70"/>
    </location>
</feature>
<evidence type="ECO:0000259" key="1">
    <source>
        <dbReference type="PROSITE" id="PS50164"/>
    </source>
</evidence>
<comment type="caution">
    <text evidence="2">The sequence shown here is derived from an EMBL/GenBank/DDBJ whole genome shotgun (WGS) entry which is preliminary data.</text>
</comment>
<proteinExistence type="predicted"/>
<evidence type="ECO:0000313" key="2">
    <source>
        <dbReference type="EMBL" id="PVW13299.1"/>
    </source>
</evidence>
<accession>A0A2U0HWV1</accession>
<dbReference type="PROSITE" id="PS50164">
    <property type="entry name" value="GIY_YIG"/>
    <property type="match status" value="1"/>
</dbReference>
<sequence length="70" mass="8328">MDLIRYYIGSTSDIGKRLKKHLQNHKGYTARAKDWKLVYHEVFSTKAGAYARERKIKSWKSRVMIEKLIN</sequence>
<dbReference type="EMBL" id="QEHR01000009">
    <property type="protein sequence ID" value="PVW13299.1"/>
    <property type="molecule type" value="Genomic_DNA"/>
</dbReference>
<keyword evidence="3" id="KW-1185">Reference proteome</keyword>
<name>A0A2U0HWV1_9FLAO</name>
<dbReference type="Gene3D" id="3.40.1440.10">
    <property type="entry name" value="GIY-YIG endonuclease"/>
    <property type="match status" value="1"/>
</dbReference>
<dbReference type="Proteomes" id="UP000245962">
    <property type="component" value="Unassembled WGS sequence"/>
</dbReference>
<protein>
    <submittedName>
        <fullName evidence="2">Excinuclease ABC subunit C</fullName>
    </submittedName>
</protein>
<dbReference type="Pfam" id="PF01541">
    <property type="entry name" value="GIY-YIG"/>
    <property type="match status" value="1"/>
</dbReference>
<reference evidence="2 3" key="1">
    <citation type="submission" date="2018-04" db="EMBL/GenBank/DDBJ databases">
        <title>Marixanthomonas spongiae HN-E44 sp. nov., isolated from a marine sponge.</title>
        <authorList>
            <person name="Luo L."/>
            <person name="Zhuang L."/>
        </authorList>
    </citation>
    <scope>NUCLEOTIDE SEQUENCE [LARGE SCALE GENOMIC DNA]</scope>
    <source>
        <strain evidence="2 3">HN-E44</strain>
    </source>
</reference>